<keyword evidence="3" id="KW-1185">Reference proteome</keyword>
<dbReference type="InterPro" id="IPR004360">
    <property type="entry name" value="Glyas_Fos-R_dOase_dom"/>
</dbReference>
<sequence>MADFYAPNNNRAPISHVALDVTTLKDAVPFFTRVLGTLGWTKSFEAPGVAAFGPGYFVLVLWEKGDGIKERPGRGAAHVAFEAPSKQAVHDWYEAALKAGATANGEPGPRISVAPDYYAAHVLDPDGYRLEAVYHLTEEEQK</sequence>
<dbReference type="SUPFAM" id="SSF54593">
    <property type="entry name" value="Glyoxalase/Bleomycin resistance protein/Dihydroxybiphenyl dioxygenase"/>
    <property type="match status" value="1"/>
</dbReference>
<dbReference type="InParanoid" id="A0A165C2N7"/>
<keyword evidence="2" id="KW-0223">Dioxygenase</keyword>
<dbReference type="STRING" id="1353952.A0A165C2N7"/>
<dbReference type="InterPro" id="IPR029068">
    <property type="entry name" value="Glyas_Bleomycin-R_OHBP_Dase"/>
</dbReference>
<dbReference type="OrthoDB" id="10249419at2759"/>
<dbReference type="Gene3D" id="3.10.180.10">
    <property type="entry name" value="2,3-Dihydroxybiphenyl 1,2-Dioxygenase, domain 1"/>
    <property type="match status" value="1"/>
</dbReference>
<keyword evidence="2" id="KW-0560">Oxidoreductase</keyword>
<gene>
    <name evidence="2" type="ORF">CALCODRAFT_488917</name>
</gene>
<dbReference type="PANTHER" id="PTHR35006:SF2">
    <property type="entry name" value="GLYOXALASE FAMILY PROTEIN (AFU_ORTHOLOGUE AFUA_5G14830)"/>
    <property type="match status" value="1"/>
</dbReference>
<protein>
    <submittedName>
        <fullName evidence="2">Glyoxalase/Bleomycin resistance protein/Dihydroxybiphenyl dioxygenase</fullName>
    </submittedName>
</protein>
<evidence type="ECO:0000259" key="1">
    <source>
        <dbReference type="PROSITE" id="PS51819"/>
    </source>
</evidence>
<evidence type="ECO:0000313" key="3">
    <source>
        <dbReference type="Proteomes" id="UP000076842"/>
    </source>
</evidence>
<organism evidence="2 3">
    <name type="scientific">Calocera cornea HHB12733</name>
    <dbReference type="NCBI Taxonomy" id="1353952"/>
    <lineage>
        <taxon>Eukaryota</taxon>
        <taxon>Fungi</taxon>
        <taxon>Dikarya</taxon>
        <taxon>Basidiomycota</taxon>
        <taxon>Agaricomycotina</taxon>
        <taxon>Dacrymycetes</taxon>
        <taxon>Dacrymycetales</taxon>
        <taxon>Dacrymycetaceae</taxon>
        <taxon>Calocera</taxon>
    </lineage>
</organism>
<reference evidence="2 3" key="1">
    <citation type="journal article" date="2016" name="Mol. Biol. Evol.">
        <title>Comparative Genomics of Early-Diverging Mushroom-Forming Fungi Provides Insights into the Origins of Lignocellulose Decay Capabilities.</title>
        <authorList>
            <person name="Nagy L.G."/>
            <person name="Riley R."/>
            <person name="Tritt A."/>
            <person name="Adam C."/>
            <person name="Daum C."/>
            <person name="Floudas D."/>
            <person name="Sun H."/>
            <person name="Yadav J.S."/>
            <person name="Pangilinan J."/>
            <person name="Larsson K.H."/>
            <person name="Matsuura K."/>
            <person name="Barry K."/>
            <person name="Labutti K."/>
            <person name="Kuo R."/>
            <person name="Ohm R.A."/>
            <person name="Bhattacharya S.S."/>
            <person name="Shirouzu T."/>
            <person name="Yoshinaga Y."/>
            <person name="Martin F.M."/>
            <person name="Grigoriev I.V."/>
            <person name="Hibbett D.S."/>
        </authorList>
    </citation>
    <scope>NUCLEOTIDE SEQUENCE [LARGE SCALE GENOMIC DNA]</scope>
    <source>
        <strain evidence="2 3">HHB12733</strain>
    </source>
</reference>
<dbReference type="PANTHER" id="PTHR35006">
    <property type="entry name" value="GLYOXALASE FAMILY PROTEIN (AFU_ORTHOLOGUE AFUA_5G14830)"/>
    <property type="match status" value="1"/>
</dbReference>
<dbReference type="Proteomes" id="UP000076842">
    <property type="component" value="Unassembled WGS sequence"/>
</dbReference>
<dbReference type="AlphaFoldDB" id="A0A165C2N7"/>
<accession>A0A165C2N7</accession>
<dbReference type="CDD" id="cd07262">
    <property type="entry name" value="VOC_like"/>
    <property type="match status" value="1"/>
</dbReference>
<dbReference type="PROSITE" id="PS51819">
    <property type="entry name" value="VOC"/>
    <property type="match status" value="1"/>
</dbReference>
<dbReference type="EMBL" id="KV424219">
    <property type="protein sequence ID" value="KZT50158.1"/>
    <property type="molecule type" value="Genomic_DNA"/>
</dbReference>
<feature type="domain" description="VOC" evidence="1">
    <location>
        <begin position="13"/>
        <end position="135"/>
    </location>
</feature>
<dbReference type="GO" id="GO:0051213">
    <property type="term" value="F:dioxygenase activity"/>
    <property type="evidence" value="ECO:0007669"/>
    <property type="project" value="UniProtKB-KW"/>
</dbReference>
<proteinExistence type="predicted"/>
<name>A0A165C2N7_9BASI</name>
<dbReference type="InterPro" id="IPR037523">
    <property type="entry name" value="VOC_core"/>
</dbReference>
<evidence type="ECO:0000313" key="2">
    <source>
        <dbReference type="EMBL" id="KZT50158.1"/>
    </source>
</evidence>
<dbReference type="Pfam" id="PF00903">
    <property type="entry name" value="Glyoxalase"/>
    <property type="match status" value="1"/>
</dbReference>